<evidence type="ECO:0000313" key="4">
    <source>
        <dbReference type="Proteomes" id="UP001055117"/>
    </source>
</evidence>
<protein>
    <recommendedName>
        <fullName evidence="5">Lipopolysaccharide-assembly, LptC-related protein</fullName>
    </recommendedName>
</protein>
<dbReference type="RefSeq" id="WP_147764641.1">
    <property type="nucleotide sequence ID" value="NZ_BPQG01000067.1"/>
</dbReference>
<accession>A0ABQ4QMN4</accession>
<keyword evidence="2" id="KW-0812">Transmembrane</keyword>
<comment type="caution">
    <text evidence="3">The sequence shown here is derived from an EMBL/GenBank/DDBJ whole genome shotgun (WGS) entry which is preliminary data.</text>
</comment>
<name>A0ABQ4QMN4_9HYPH</name>
<dbReference type="Gene3D" id="2.60.450.10">
    <property type="entry name" value="Lipopolysaccharide (LPS) transport protein A like domain"/>
    <property type="match status" value="1"/>
</dbReference>
<sequence length="257" mass="27381">MQVVDAVERDGFGQGGGQADLRRSRAHARAHRHSAQVRTLRRVLPLVAGGAVIALGAWLFNPFAAVLPGVSVGPVTLSGTKVRMENPKLSGFRKGDRGYEVTATAALQDMRKPSLIELEAMRGHVATDEKGGLAWIEAATGLFDTTREALDLKQDIRIWTDKGEEARLQSAAVDFKAGSVKSSETVTVSVPSGQVVADGLDVVENGRVISFIGNVHTVFHQDKAKDSKADGKVDGKAEPKVPLRVLTSSAEPTDGRP</sequence>
<evidence type="ECO:0000313" key="3">
    <source>
        <dbReference type="EMBL" id="GJD46102.1"/>
    </source>
</evidence>
<keyword evidence="2" id="KW-1133">Transmembrane helix</keyword>
<reference evidence="3 4" key="1">
    <citation type="journal article" date="2021" name="Front. Microbiol.">
        <title>Comprehensive Comparative Genomics and Phenotyping of Methylobacterium Species.</title>
        <authorList>
            <person name="Alessa O."/>
            <person name="Ogura Y."/>
            <person name="Fujitani Y."/>
            <person name="Takami H."/>
            <person name="Hayashi T."/>
            <person name="Sahin N."/>
            <person name="Tani A."/>
        </authorList>
    </citation>
    <scope>NUCLEOTIDE SEQUENCE [LARGE SCALE GENOMIC DNA]</scope>
    <source>
        <strain evidence="3 4">DSM 23679</strain>
    </source>
</reference>
<gene>
    <name evidence="3" type="ORF">AFCDBAGC_3982</name>
</gene>
<evidence type="ECO:0008006" key="5">
    <source>
        <dbReference type="Google" id="ProtNLM"/>
    </source>
</evidence>
<feature type="transmembrane region" description="Helical" evidence="2">
    <location>
        <begin position="43"/>
        <end position="60"/>
    </location>
</feature>
<proteinExistence type="predicted"/>
<dbReference type="EMBL" id="BPQG01000067">
    <property type="protein sequence ID" value="GJD46102.1"/>
    <property type="molecule type" value="Genomic_DNA"/>
</dbReference>
<evidence type="ECO:0000256" key="1">
    <source>
        <dbReference type="SAM" id="MobiDB-lite"/>
    </source>
</evidence>
<organism evidence="3 4">
    <name type="scientific">Methylobacterium cerastii</name>
    <dbReference type="NCBI Taxonomy" id="932741"/>
    <lineage>
        <taxon>Bacteria</taxon>
        <taxon>Pseudomonadati</taxon>
        <taxon>Pseudomonadota</taxon>
        <taxon>Alphaproteobacteria</taxon>
        <taxon>Hyphomicrobiales</taxon>
        <taxon>Methylobacteriaceae</taxon>
        <taxon>Methylobacterium</taxon>
    </lineage>
</organism>
<feature type="compositionally biased region" description="Basic and acidic residues" evidence="1">
    <location>
        <begin position="223"/>
        <end position="241"/>
    </location>
</feature>
<keyword evidence="4" id="KW-1185">Reference proteome</keyword>
<feature type="region of interest" description="Disordered" evidence="1">
    <location>
        <begin position="1"/>
        <end position="29"/>
    </location>
</feature>
<feature type="region of interest" description="Disordered" evidence="1">
    <location>
        <begin position="223"/>
        <end position="257"/>
    </location>
</feature>
<keyword evidence="2" id="KW-0472">Membrane</keyword>
<dbReference type="Proteomes" id="UP001055117">
    <property type="component" value="Unassembled WGS sequence"/>
</dbReference>
<evidence type="ECO:0000256" key="2">
    <source>
        <dbReference type="SAM" id="Phobius"/>
    </source>
</evidence>
<feature type="compositionally biased region" description="Basic and acidic residues" evidence="1">
    <location>
        <begin position="1"/>
        <end position="11"/>
    </location>
</feature>